<evidence type="ECO:0000313" key="1">
    <source>
        <dbReference type="EMBL" id="GAH21771.1"/>
    </source>
</evidence>
<sequence length="36" mass="4030">SFSQFYSYKPGALFLEIANKCEAEIIKNGCGLSFPR</sequence>
<name>X1DLI4_9ZZZZ</name>
<protein>
    <submittedName>
        <fullName evidence="1">Uncharacterized protein</fullName>
    </submittedName>
</protein>
<reference evidence="1" key="1">
    <citation type="journal article" date="2014" name="Front. Microbiol.">
        <title>High frequency of phylogenetically diverse reductive dehalogenase-homologous genes in deep subseafloor sedimentary metagenomes.</title>
        <authorList>
            <person name="Kawai M."/>
            <person name="Futagami T."/>
            <person name="Toyoda A."/>
            <person name="Takaki Y."/>
            <person name="Nishi S."/>
            <person name="Hori S."/>
            <person name="Arai W."/>
            <person name="Tsubouchi T."/>
            <person name="Morono Y."/>
            <person name="Uchiyama I."/>
            <person name="Ito T."/>
            <person name="Fujiyama A."/>
            <person name="Inagaki F."/>
            <person name="Takami H."/>
        </authorList>
    </citation>
    <scope>NUCLEOTIDE SEQUENCE</scope>
    <source>
        <strain evidence="1">Expedition CK06-06</strain>
    </source>
</reference>
<organism evidence="1">
    <name type="scientific">marine sediment metagenome</name>
    <dbReference type="NCBI Taxonomy" id="412755"/>
    <lineage>
        <taxon>unclassified sequences</taxon>
        <taxon>metagenomes</taxon>
        <taxon>ecological metagenomes</taxon>
    </lineage>
</organism>
<comment type="caution">
    <text evidence="1">The sequence shown here is derived from an EMBL/GenBank/DDBJ whole genome shotgun (WGS) entry which is preliminary data.</text>
</comment>
<dbReference type="AlphaFoldDB" id="X1DLI4"/>
<dbReference type="EMBL" id="BART01042264">
    <property type="protein sequence ID" value="GAH21771.1"/>
    <property type="molecule type" value="Genomic_DNA"/>
</dbReference>
<proteinExistence type="predicted"/>
<accession>X1DLI4</accession>
<feature type="non-terminal residue" evidence="1">
    <location>
        <position position="36"/>
    </location>
</feature>
<feature type="non-terminal residue" evidence="1">
    <location>
        <position position="1"/>
    </location>
</feature>
<gene>
    <name evidence="1" type="ORF">S01H4_67311</name>
</gene>